<comment type="caution">
    <text evidence="1">The sequence shown here is derived from an EMBL/GenBank/DDBJ whole genome shotgun (WGS) entry which is preliminary data.</text>
</comment>
<gene>
    <name evidence="1" type="ORF">STCU_10242</name>
</gene>
<proteinExistence type="predicted"/>
<keyword evidence="2" id="KW-1185">Reference proteome</keyword>
<protein>
    <submittedName>
        <fullName evidence="1">Uncharacterized protein</fullName>
    </submittedName>
</protein>
<accession>S9UU07</accession>
<evidence type="ECO:0000313" key="1">
    <source>
        <dbReference type="EMBL" id="EPY18026.1"/>
    </source>
</evidence>
<name>S9UU07_9TRYP</name>
<dbReference type="Proteomes" id="UP000015354">
    <property type="component" value="Unassembled WGS sequence"/>
</dbReference>
<organism evidence="1 2">
    <name type="scientific">Strigomonas culicis</name>
    <dbReference type="NCBI Taxonomy" id="28005"/>
    <lineage>
        <taxon>Eukaryota</taxon>
        <taxon>Discoba</taxon>
        <taxon>Euglenozoa</taxon>
        <taxon>Kinetoplastea</taxon>
        <taxon>Metakinetoplastina</taxon>
        <taxon>Trypanosomatida</taxon>
        <taxon>Trypanosomatidae</taxon>
        <taxon>Strigomonadinae</taxon>
        <taxon>Strigomonas</taxon>
    </lineage>
</organism>
<sequence>MSAFAPPSRRNSDASECELLSLTSARRSATHSPTGRSLVECSSPPLFKERLSYPECSPTDDATPASPCPLKVSTSAVSLVTGECGLSSDGSSSDASMRGMHFYDHDRLLSKRAAPVMPLREVVVATPISQGGGWQRLPLPLLLTNTDDECFCSADAQPVLPPRTDAQDARPDEMVVAAAAPPPPQQPQAPPLSAKEVADADAWGLRGERSRAYFQYISRLFTVHNGSGAVDRTVEADTSLVPATPNMGTTHKYQL</sequence>
<dbReference type="AlphaFoldDB" id="S9UU07"/>
<dbReference type="EMBL" id="ATMH01010157">
    <property type="protein sequence ID" value="EPY18026.1"/>
    <property type="molecule type" value="Genomic_DNA"/>
</dbReference>
<evidence type="ECO:0000313" key="2">
    <source>
        <dbReference type="Proteomes" id="UP000015354"/>
    </source>
</evidence>
<reference evidence="1 2" key="1">
    <citation type="journal article" date="2013" name="PLoS ONE">
        <title>Predicting the Proteins of Angomonas deanei, Strigomonas culicis and Their Respective Endosymbionts Reveals New Aspects of the Trypanosomatidae Family.</title>
        <authorList>
            <person name="Motta M.C."/>
            <person name="Martins A.C."/>
            <person name="de Souza S.S."/>
            <person name="Catta-Preta C.M."/>
            <person name="Silva R."/>
            <person name="Klein C.C."/>
            <person name="de Almeida L.G."/>
            <person name="de Lima Cunha O."/>
            <person name="Ciapina L.P."/>
            <person name="Brocchi M."/>
            <person name="Colabardini A.C."/>
            <person name="de Araujo Lima B."/>
            <person name="Machado C.R."/>
            <person name="de Almeida Soares C.M."/>
            <person name="Probst C.M."/>
            <person name="de Menezes C.B."/>
            <person name="Thompson C.E."/>
            <person name="Bartholomeu D.C."/>
            <person name="Gradia D.F."/>
            <person name="Pavoni D.P."/>
            <person name="Grisard E.C."/>
            <person name="Fantinatti-Garboggini F."/>
            <person name="Marchini F.K."/>
            <person name="Rodrigues-Luiz G.F."/>
            <person name="Wagner G."/>
            <person name="Goldman G.H."/>
            <person name="Fietto J.L."/>
            <person name="Elias M.C."/>
            <person name="Goldman M.H."/>
            <person name="Sagot M.F."/>
            <person name="Pereira M."/>
            <person name="Stoco P.H."/>
            <person name="de Mendonca-Neto R.P."/>
            <person name="Teixeira S.M."/>
            <person name="Maciel T.E."/>
            <person name="de Oliveira Mendes T.A."/>
            <person name="Urmenyi T.P."/>
            <person name="de Souza W."/>
            <person name="Schenkman S."/>
            <person name="de Vasconcelos A.T."/>
        </authorList>
    </citation>
    <scope>NUCLEOTIDE SEQUENCE [LARGE SCALE GENOMIC DNA]</scope>
</reference>